<dbReference type="GO" id="GO:0005829">
    <property type="term" value="C:cytosol"/>
    <property type="evidence" value="ECO:0007669"/>
    <property type="project" value="TreeGrafter"/>
</dbReference>
<dbReference type="InterPro" id="IPR029039">
    <property type="entry name" value="Flavoprotein-like_sf"/>
</dbReference>
<gene>
    <name evidence="2" type="ORF">DMP08_08590</name>
</gene>
<keyword evidence="3" id="KW-1185">Reference proteome</keyword>
<evidence type="ECO:0000313" key="2">
    <source>
        <dbReference type="EMBL" id="RNL42549.1"/>
    </source>
</evidence>
<dbReference type="PANTHER" id="PTHR30543">
    <property type="entry name" value="CHROMATE REDUCTASE"/>
    <property type="match status" value="1"/>
</dbReference>
<name>A0A3N0B740_9ACTN</name>
<accession>A0A3N0B740</accession>
<evidence type="ECO:0000313" key="3">
    <source>
        <dbReference type="Proteomes" id="UP000278632"/>
    </source>
</evidence>
<dbReference type="Pfam" id="PF03358">
    <property type="entry name" value="FMN_red"/>
    <property type="match status" value="1"/>
</dbReference>
<reference evidence="3" key="1">
    <citation type="submission" date="2018-05" db="EMBL/GenBank/DDBJ databases">
        <title>Genome Sequencing of selected type strains of the family Eggerthellaceae.</title>
        <authorList>
            <person name="Danylec N."/>
            <person name="Stoll D.A."/>
            <person name="Doetsch A."/>
            <person name="Huch M."/>
        </authorList>
    </citation>
    <scope>NUCLEOTIDE SEQUENCE [LARGE SCALE GENOMIC DNA]</scope>
    <source>
        <strain evidence="3">DSM 16106</strain>
    </source>
</reference>
<dbReference type="AlphaFoldDB" id="A0A3N0B740"/>
<dbReference type="InterPro" id="IPR005025">
    <property type="entry name" value="FMN_Rdtase-like_dom"/>
</dbReference>
<comment type="caution">
    <text evidence="2">The sequence shown here is derived from an EMBL/GenBank/DDBJ whole genome shotgun (WGS) entry which is preliminary data.</text>
</comment>
<dbReference type="PANTHER" id="PTHR30543:SF21">
    <property type="entry name" value="NAD(P)H-DEPENDENT FMN REDUCTASE LOT6"/>
    <property type="match status" value="1"/>
</dbReference>
<evidence type="ECO:0000259" key="1">
    <source>
        <dbReference type="Pfam" id="PF03358"/>
    </source>
</evidence>
<dbReference type="Proteomes" id="UP000278632">
    <property type="component" value="Unassembled WGS sequence"/>
</dbReference>
<dbReference type="EMBL" id="QICD01000017">
    <property type="protein sequence ID" value="RNL42549.1"/>
    <property type="molecule type" value="Genomic_DNA"/>
</dbReference>
<dbReference type="Gene3D" id="3.40.50.360">
    <property type="match status" value="1"/>
</dbReference>
<dbReference type="SUPFAM" id="SSF52218">
    <property type="entry name" value="Flavoproteins"/>
    <property type="match status" value="1"/>
</dbReference>
<feature type="domain" description="NADPH-dependent FMN reductase-like" evidence="1">
    <location>
        <begin position="1"/>
        <end position="150"/>
    </location>
</feature>
<protein>
    <submittedName>
        <fullName evidence="2">NAD(P)H-dependent oxidoreductase</fullName>
    </submittedName>
</protein>
<sequence length="185" mass="20190">MNVLAIVGSKRMGSYNLQVAQAAGELLKQRHPNVTFTILNWDDVPFMNEDSEHPEPPAIARVRQAVRNADGVWLFSPEYNHAIPGPLKNLLDWLSRPVSATEGPVIVGKPVALSGASIGMSGAEHAQEQLACMLNYLNVRVMNKPRLCIPHVGSQAKGGVLKLDASAPYLERQADAFVRFIEAAR</sequence>
<proteinExistence type="predicted"/>
<organism evidence="2 3">
    <name type="scientific">Paraeggerthella hongkongensis</name>
    <dbReference type="NCBI Taxonomy" id="230658"/>
    <lineage>
        <taxon>Bacteria</taxon>
        <taxon>Bacillati</taxon>
        <taxon>Actinomycetota</taxon>
        <taxon>Coriobacteriia</taxon>
        <taxon>Eggerthellales</taxon>
        <taxon>Eggerthellaceae</taxon>
        <taxon>Paraeggerthella</taxon>
    </lineage>
</organism>
<dbReference type="GO" id="GO:0016491">
    <property type="term" value="F:oxidoreductase activity"/>
    <property type="evidence" value="ECO:0007669"/>
    <property type="project" value="InterPro"/>
</dbReference>
<dbReference type="OrthoDB" id="9812295at2"/>
<dbReference type="RefSeq" id="WP_123192506.1">
    <property type="nucleotide sequence ID" value="NZ_QICD01000017.1"/>
</dbReference>
<dbReference type="GO" id="GO:0010181">
    <property type="term" value="F:FMN binding"/>
    <property type="evidence" value="ECO:0007669"/>
    <property type="project" value="TreeGrafter"/>
</dbReference>
<dbReference type="InterPro" id="IPR050712">
    <property type="entry name" value="NAD(P)H-dep_reductase"/>
</dbReference>